<dbReference type="EMBL" id="CAJJDM010000031">
    <property type="protein sequence ID" value="CAD8061887.1"/>
    <property type="molecule type" value="Genomic_DNA"/>
</dbReference>
<dbReference type="AlphaFoldDB" id="A0A8S1L337"/>
<keyword evidence="3" id="KW-1185">Reference proteome</keyword>
<feature type="domain" description="GYF" evidence="1">
    <location>
        <begin position="114"/>
        <end position="164"/>
    </location>
</feature>
<protein>
    <recommendedName>
        <fullName evidence="1">GYF domain-containing protein</fullName>
    </recommendedName>
</protein>
<evidence type="ECO:0000313" key="2">
    <source>
        <dbReference type="EMBL" id="CAD8061887.1"/>
    </source>
</evidence>
<sequence length="235" mass="27295">MNFMKETLELLGYENIKCSIPNTLLDNFTAFFTAQQQNPLTNESPQNFENGLIFMSTISQSNTPQISAQQLRSVQSKGSKGKIRTFFPSKWPVHKANMSPFSFSKYSHFQSLTSRYWYYLDNSNTVQGPFSCIEMDNWYRKNLLNHDLLISYKSHDLTSFVKIQDILKDSENTKCDKILRQLYKRAYSTKRIKDQNYSNSPISKASTEISISNNNSCQKSRQPIWGVDNDYFLGF</sequence>
<name>A0A8S1L337_PARPR</name>
<dbReference type="PROSITE" id="PS50829">
    <property type="entry name" value="GYF"/>
    <property type="match status" value="1"/>
</dbReference>
<evidence type="ECO:0000259" key="1">
    <source>
        <dbReference type="PROSITE" id="PS50829"/>
    </source>
</evidence>
<reference evidence="2" key="1">
    <citation type="submission" date="2021-01" db="EMBL/GenBank/DDBJ databases">
        <authorList>
            <consortium name="Genoscope - CEA"/>
            <person name="William W."/>
        </authorList>
    </citation>
    <scope>NUCLEOTIDE SEQUENCE</scope>
</reference>
<gene>
    <name evidence="2" type="ORF">PPRIM_AZ9-3.1.T0320222</name>
</gene>
<accession>A0A8S1L337</accession>
<comment type="caution">
    <text evidence="2">The sequence shown here is derived from an EMBL/GenBank/DDBJ whole genome shotgun (WGS) entry which is preliminary data.</text>
</comment>
<dbReference type="Pfam" id="PF02213">
    <property type="entry name" value="GYF"/>
    <property type="match status" value="1"/>
</dbReference>
<dbReference type="Proteomes" id="UP000688137">
    <property type="component" value="Unassembled WGS sequence"/>
</dbReference>
<dbReference type="OMA" id="HKANMSP"/>
<evidence type="ECO:0000313" key="3">
    <source>
        <dbReference type="Proteomes" id="UP000688137"/>
    </source>
</evidence>
<proteinExistence type="predicted"/>
<organism evidence="2 3">
    <name type="scientific">Paramecium primaurelia</name>
    <dbReference type="NCBI Taxonomy" id="5886"/>
    <lineage>
        <taxon>Eukaryota</taxon>
        <taxon>Sar</taxon>
        <taxon>Alveolata</taxon>
        <taxon>Ciliophora</taxon>
        <taxon>Intramacronucleata</taxon>
        <taxon>Oligohymenophorea</taxon>
        <taxon>Peniculida</taxon>
        <taxon>Parameciidae</taxon>
        <taxon>Paramecium</taxon>
    </lineage>
</organism>
<dbReference type="InterPro" id="IPR003169">
    <property type="entry name" value="GYF"/>
</dbReference>